<dbReference type="RefSeq" id="WP_095620460.1">
    <property type="nucleotide sequence ID" value="NZ_NSKB01000003.1"/>
</dbReference>
<evidence type="ECO:0000259" key="1">
    <source>
        <dbReference type="Pfam" id="PF04851"/>
    </source>
</evidence>
<dbReference type="SUPFAM" id="SSF52540">
    <property type="entry name" value="P-loop containing nucleoside triphosphate hydrolases"/>
    <property type="match status" value="1"/>
</dbReference>
<evidence type="ECO:0000313" key="2">
    <source>
        <dbReference type="EMBL" id="PAU77288.1"/>
    </source>
</evidence>
<evidence type="ECO:0000313" key="3">
    <source>
        <dbReference type="Proteomes" id="UP000217771"/>
    </source>
</evidence>
<comment type="caution">
    <text evidence="2">The sequence shown here is derived from an EMBL/GenBank/DDBJ whole genome shotgun (WGS) entry which is preliminary data.</text>
</comment>
<dbReference type="InterPro" id="IPR006935">
    <property type="entry name" value="Helicase/UvrB_N"/>
</dbReference>
<dbReference type="InterPro" id="IPR027417">
    <property type="entry name" value="P-loop_NTPase"/>
</dbReference>
<dbReference type="GO" id="GO:0004519">
    <property type="term" value="F:endonuclease activity"/>
    <property type="evidence" value="ECO:0007669"/>
    <property type="project" value="UniProtKB-KW"/>
</dbReference>
<dbReference type="Gene3D" id="3.40.50.300">
    <property type="entry name" value="P-loop containing nucleotide triphosphate hydrolases"/>
    <property type="match status" value="2"/>
</dbReference>
<dbReference type="NCBIfam" id="NF046055">
    <property type="entry name" value="restr_BPTD_3080"/>
    <property type="match status" value="1"/>
</dbReference>
<dbReference type="GO" id="GO:0003677">
    <property type="term" value="F:DNA binding"/>
    <property type="evidence" value="ECO:0007669"/>
    <property type="project" value="InterPro"/>
</dbReference>
<dbReference type="Pfam" id="PF04851">
    <property type="entry name" value="ResIII"/>
    <property type="match status" value="1"/>
</dbReference>
<dbReference type="PANTHER" id="PTHR47396">
    <property type="entry name" value="TYPE I RESTRICTION ENZYME ECOKI R PROTEIN"/>
    <property type="match status" value="1"/>
</dbReference>
<dbReference type="AlphaFoldDB" id="A0A2A2EX85"/>
<dbReference type="GO" id="GO:0005524">
    <property type="term" value="F:ATP binding"/>
    <property type="evidence" value="ECO:0007669"/>
    <property type="project" value="InterPro"/>
</dbReference>
<gene>
    <name evidence="2" type="ORF">CK498_08580</name>
</gene>
<accession>A0A2A2EX85</accession>
<organism evidence="2 3">
    <name type="scientific">Halomonas salipaludis</name>
    <dbReference type="NCBI Taxonomy" id="2032625"/>
    <lineage>
        <taxon>Bacteria</taxon>
        <taxon>Pseudomonadati</taxon>
        <taxon>Pseudomonadota</taxon>
        <taxon>Gammaproteobacteria</taxon>
        <taxon>Oceanospirillales</taxon>
        <taxon>Halomonadaceae</taxon>
        <taxon>Halomonas</taxon>
    </lineage>
</organism>
<keyword evidence="2" id="KW-0540">Nuclease</keyword>
<protein>
    <submittedName>
        <fullName evidence="2">Type III restriction endonuclease subunit R</fullName>
    </submittedName>
</protein>
<sequence>MTAQSLIINSPYDRPSAYWEQDGAGKAMSQRQGRRPAAYEIFDTRNNTRRSEPLELVNRIRQRVDEWRTAGYPGVTSVTRQLLEHWQARGEWDADGRRWEGGPRQYPFYFCQLEAVETLIWWLEAQESFRQGIFLPGDGGPWERICNKMATGSGKTTVMALIITWQTLNAIQYPNDRRYSKAVLVVTPGLTVKSRLQVLYPGNEQNVYDEFRLCPNESMRQQLNRVELAVENWHTLMPLKEQARSVVKKGKESDEAFTRRVLGKLADRKDLIVINDEAHHAYRQRAEMKVSKKEAEALGIDLDEATRWIEGLDRIHKTRRIRRCFDLSATPFAPTGKSNTDAGLFEWVVSDFGLNDAIEAGLVKTPRVVVRDDALANAKSYASKLYHLYREDEVRDDLNRRAEPHAPLPDLVQKAYALLAYDWRETANQWRDSGHTIPPVMLTVCNRTETSARIEHFFNNGDCLIQDTQAPDATLRVDSRVLEKAERGESITKDKEYAKRLEAIIQAAGLPSDKRDDLLAMKQEEQLRALVDTVGKRGQPGQHLQNVISVAMLSEGWDAANVTHIMGLRAFTSQLLCEQVIGRGLRRVAHDMDADGKFLPEYVNVFGVPLSIFQDDSEGGEAPPPPKPSIRIEVEPGRNHLEIRWPNVDRIDNVLKPELVMDWQGVEPLKLDPGQTPLNADIAPSLTGSPNLGMVTEIDLEKAVEDFRLQNLVFRAARKLYLQNATTFGGDKQYLAVQLIRLVEEFLASDKLDIPSLWHQDPVRRRLLFALNMDTVVAHVSRFVTEQNVERQELIFDEHRPIGSTATMRAWLTTKPCAATERSQISHVVYDSTWEKLVADICENHPHITAWAKNDHLDFKVRYLWRGSSRNFVPDYLVRLANGKTLVLEVKGQDSQQNAEKRAAMETWVKAVNEQGGFGQWAFDTVFEPSQTRDVIERYV</sequence>
<dbReference type="GO" id="GO:0005829">
    <property type="term" value="C:cytosol"/>
    <property type="evidence" value="ECO:0007669"/>
    <property type="project" value="TreeGrafter"/>
</dbReference>
<dbReference type="EMBL" id="NSKB01000003">
    <property type="protein sequence ID" value="PAU77288.1"/>
    <property type="molecule type" value="Genomic_DNA"/>
</dbReference>
<keyword evidence="2" id="KW-0255">Endonuclease</keyword>
<name>A0A2A2EX85_9GAMM</name>
<feature type="domain" description="Helicase/UvrB N-terminal" evidence="1">
    <location>
        <begin position="124"/>
        <end position="293"/>
    </location>
</feature>
<dbReference type="PANTHER" id="PTHR47396:SF1">
    <property type="entry name" value="ATP-DEPENDENT HELICASE IRC3-RELATED"/>
    <property type="match status" value="1"/>
</dbReference>
<proteinExistence type="predicted"/>
<dbReference type="InterPro" id="IPR050742">
    <property type="entry name" value="Helicase_Restrict-Modif_Enz"/>
</dbReference>
<dbReference type="Proteomes" id="UP000217771">
    <property type="component" value="Unassembled WGS sequence"/>
</dbReference>
<keyword evidence="3" id="KW-1185">Reference proteome</keyword>
<dbReference type="OrthoDB" id="9803459at2"/>
<dbReference type="GO" id="GO:0016787">
    <property type="term" value="F:hydrolase activity"/>
    <property type="evidence" value="ECO:0007669"/>
    <property type="project" value="InterPro"/>
</dbReference>
<reference evidence="2 3" key="1">
    <citation type="submission" date="2017-08" db="EMBL/GenBank/DDBJ databases">
        <title>Halomonas alkalisoli sp. nov., isolated from saline alkaline soil.</title>
        <authorList>
            <person name="Wang D."/>
            <person name="Zhang G."/>
        </authorList>
    </citation>
    <scope>NUCLEOTIDE SEQUENCE [LARGE SCALE GENOMIC DNA]</scope>
    <source>
        <strain evidence="2 3">WRN001</strain>
    </source>
</reference>
<keyword evidence="2" id="KW-0378">Hydrolase</keyword>